<dbReference type="WBParaSite" id="NBR_0001240901-mRNA-1">
    <property type="protein sequence ID" value="NBR_0001240901-mRNA-1"/>
    <property type="gene ID" value="NBR_0001240901"/>
</dbReference>
<evidence type="ECO:0000313" key="4">
    <source>
        <dbReference type="WBParaSite" id="NBR_0001240901-mRNA-1"/>
    </source>
</evidence>
<protein>
    <submittedName>
        <fullName evidence="4">Receptor expression-enhancing protein</fullName>
    </submittedName>
</protein>
<dbReference type="EMBL" id="UYSL01020750">
    <property type="protein sequence ID" value="VDL75999.1"/>
    <property type="molecule type" value="Genomic_DNA"/>
</dbReference>
<organism evidence="4">
    <name type="scientific">Nippostrongylus brasiliensis</name>
    <name type="common">Rat hookworm</name>
    <dbReference type="NCBI Taxonomy" id="27835"/>
    <lineage>
        <taxon>Eukaryota</taxon>
        <taxon>Metazoa</taxon>
        <taxon>Ecdysozoa</taxon>
        <taxon>Nematoda</taxon>
        <taxon>Chromadorea</taxon>
        <taxon>Rhabditida</taxon>
        <taxon>Rhabditina</taxon>
        <taxon>Rhabditomorpha</taxon>
        <taxon>Strongyloidea</taxon>
        <taxon>Heligmosomidae</taxon>
        <taxon>Nippostrongylus</taxon>
    </lineage>
</organism>
<feature type="transmembrane region" description="Helical" evidence="1">
    <location>
        <begin position="106"/>
        <end position="124"/>
    </location>
</feature>
<proteinExistence type="predicted"/>
<dbReference type="OMA" id="GIMFIYW"/>
<gene>
    <name evidence="2" type="ORF">NBR_LOCUS12410</name>
</gene>
<feature type="transmembrane region" description="Helical" evidence="1">
    <location>
        <begin position="40"/>
        <end position="71"/>
    </location>
</feature>
<dbReference type="Proteomes" id="UP000271162">
    <property type="component" value="Unassembled WGS sequence"/>
</dbReference>
<name>A0A0N4Y877_NIPBR</name>
<dbReference type="AlphaFoldDB" id="A0A0N4Y877"/>
<evidence type="ECO:0000313" key="3">
    <source>
        <dbReference type="Proteomes" id="UP000271162"/>
    </source>
</evidence>
<keyword evidence="1" id="KW-1133">Transmembrane helix</keyword>
<evidence type="ECO:0000313" key="2">
    <source>
        <dbReference type="EMBL" id="VDL75999.1"/>
    </source>
</evidence>
<evidence type="ECO:0000256" key="1">
    <source>
        <dbReference type="SAM" id="Phobius"/>
    </source>
</evidence>
<sequence length="145" mass="16433">MEGIGVVLHDRVHNKKWFTARGLESLSKSTGQDVTFLSRAIIILVFILLLTSSNWIICNTILVVVPLLLTYTYPNEKPSQEGMAVYWVSAFVMTAFDRMLEEFPFYYFIKLCILLSLLVEPSSLSDGLKKLLKLSNENVKEAKIG</sequence>
<keyword evidence="3" id="KW-1185">Reference proteome</keyword>
<reference evidence="4" key="1">
    <citation type="submission" date="2017-02" db="UniProtKB">
        <authorList>
            <consortium name="WormBaseParasite"/>
        </authorList>
    </citation>
    <scope>IDENTIFICATION</scope>
</reference>
<keyword evidence="1" id="KW-0812">Transmembrane</keyword>
<accession>A0A0N4Y877</accession>
<keyword evidence="1" id="KW-0472">Membrane</keyword>
<reference evidence="2 3" key="2">
    <citation type="submission" date="2018-11" db="EMBL/GenBank/DDBJ databases">
        <authorList>
            <consortium name="Pathogen Informatics"/>
        </authorList>
    </citation>
    <scope>NUCLEOTIDE SEQUENCE [LARGE SCALE GENOMIC DNA]</scope>
</reference>